<feature type="compositionally biased region" description="Low complexity" evidence="1">
    <location>
        <begin position="67"/>
        <end position="76"/>
    </location>
</feature>
<dbReference type="AlphaFoldDB" id="A0A9Q8Q6X8"/>
<sequence>MTNTGAPTQPADTTCSENNMPPTASPQVTLQPAPVPSSILPALQDPAGSTTPPLDDYGKTEVPVSVTTAPQEEPTQGPEPPSYGEPSLGGFSPDRSSSPSPPDYSPAEQPTPSTDSVPDPYSPDQGYNEPPPTANCSSSFAPDVFPSETTLWPKASNTDDPQDQPPVPSQVPGSYTTRTHVPPFTTVGGLAFLAAMII</sequence>
<proteinExistence type="predicted"/>
<accession>A0A9Q8Q6X8</accession>
<organism evidence="2 3">
    <name type="scientific">Purpureocillium takamizusanense</name>
    <dbReference type="NCBI Taxonomy" id="2060973"/>
    <lineage>
        <taxon>Eukaryota</taxon>
        <taxon>Fungi</taxon>
        <taxon>Dikarya</taxon>
        <taxon>Ascomycota</taxon>
        <taxon>Pezizomycotina</taxon>
        <taxon>Sordariomycetes</taxon>
        <taxon>Hypocreomycetidae</taxon>
        <taxon>Hypocreales</taxon>
        <taxon>Ophiocordycipitaceae</taxon>
        <taxon>Purpureocillium</taxon>
    </lineage>
</organism>
<feature type="compositionally biased region" description="Polar residues" evidence="1">
    <location>
        <begin position="1"/>
        <end position="30"/>
    </location>
</feature>
<dbReference type="RefSeq" id="XP_047837368.1">
    <property type="nucleotide sequence ID" value="XM_047981408.1"/>
</dbReference>
<reference evidence="2" key="1">
    <citation type="submission" date="2021-11" db="EMBL/GenBank/DDBJ databases">
        <title>Purpureocillium_takamizusanense_genome.</title>
        <authorList>
            <person name="Nguyen N.-H."/>
        </authorList>
    </citation>
    <scope>NUCLEOTIDE SEQUENCE</scope>
    <source>
        <strain evidence="2">PT3</strain>
    </source>
</reference>
<dbReference type="GeneID" id="72062548"/>
<feature type="region of interest" description="Disordered" evidence="1">
    <location>
        <begin position="1"/>
        <end position="184"/>
    </location>
</feature>
<dbReference type="EMBL" id="CP086354">
    <property type="protein sequence ID" value="UNI13887.1"/>
    <property type="molecule type" value="Genomic_DNA"/>
</dbReference>
<protein>
    <submittedName>
        <fullName evidence="2">Uncharacterized protein</fullName>
    </submittedName>
</protein>
<dbReference type="PRINTS" id="PR01217">
    <property type="entry name" value="PRICHEXTENSN"/>
</dbReference>
<feature type="compositionally biased region" description="Polar residues" evidence="1">
    <location>
        <begin position="147"/>
        <end position="158"/>
    </location>
</feature>
<dbReference type="Proteomes" id="UP000829364">
    <property type="component" value="Chromosome 1"/>
</dbReference>
<evidence type="ECO:0000313" key="3">
    <source>
        <dbReference type="Proteomes" id="UP000829364"/>
    </source>
</evidence>
<name>A0A9Q8Q6X8_9HYPO</name>
<evidence type="ECO:0000313" key="2">
    <source>
        <dbReference type="EMBL" id="UNI13887.1"/>
    </source>
</evidence>
<keyword evidence="3" id="KW-1185">Reference proteome</keyword>
<dbReference type="OrthoDB" id="5106279at2759"/>
<evidence type="ECO:0000256" key="1">
    <source>
        <dbReference type="SAM" id="MobiDB-lite"/>
    </source>
</evidence>
<gene>
    <name evidence="2" type="ORF">JDV02_000583</name>
</gene>
<dbReference type="KEGG" id="ptkz:JDV02_000583"/>